<keyword evidence="3" id="KW-0238">DNA-binding</keyword>
<dbReference type="SUPFAM" id="SSF57701">
    <property type="entry name" value="Zn2/Cys6 DNA-binding domain"/>
    <property type="match status" value="1"/>
</dbReference>
<gene>
    <name evidence="7" type="ORF">RRF57_005380</name>
</gene>
<protein>
    <recommendedName>
        <fullName evidence="6">Zn(2)-C6 fungal-type domain-containing protein</fullName>
    </recommendedName>
</protein>
<dbReference type="PROSITE" id="PS50048">
    <property type="entry name" value="ZN2_CY6_FUNGAL_2"/>
    <property type="match status" value="1"/>
</dbReference>
<keyword evidence="8" id="KW-1185">Reference proteome</keyword>
<reference evidence="7 8" key="1">
    <citation type="submission" date="2023-10" db="EMBL/GenBank/DDBJ databases">
        <title>Draft genome sequence of Xylaria bambusicola isolate GMP-LS, the root and basal stem rot pathogen of sugarcane in Indonesia.</title>
        <authorList>
            <person name="Selvaraj P."/>
            <person name="Muralishankar V."/>
            <person name="Muruganantham S."/>
            <person name="Sp S."/>
            <person name="Haryani S."/>
            <person name="Lau K.J.X."/>
            <person name="Naqvi N.I."/>
        </authorList>
    </citation>
    <scope>NUCLEOTIDE SEQUENCE [LARGE SCALE GENOMIC DNA]</scope>
    <source>
        <strain evidence="7">GMP-LS</strain>
    </source>
</reference>
<sequence>MLAVQANPQAPSKTFIACSRCKIRKKKCDGGSPKCFNCATHDAECIYAAVRRTRGLGKKFREGNADLDLENIADSKRHSGGEEQVQLMMPGSRPVPISNPEPSFIRVPPSQPDSISRLPIVPDFLRPDNFRKNLASFVSRLNAAAAARRFYPLMPVHICRHLINSSFAEIVGEHQFISLESFMQLFEAQYAASTDEPAGDDARWALVNVVVAMALRFKTAAVGESSIGPLIQSFHLNAVMVEQQVTYQDPNLLSVQALLAMAMFSRGIPDPQAFGKLATNALYQLKVLDRKRLGGLLGSRENEFWQVHQVSTKLSEEVSP</sequence>
<evidence type="ECO:0000256" key="4">
    <source>
        <dbReference type="ARBA" id="ARBA00023163"/>
    </source>
</evidence>
<dbReference type="GO" id="GO:0005634">
    <property type="term" value="C:nucleus"/>
    <property type="evidence" value="ECO:0007669"/>
    <property type="project" value="UniProtKB-SubCell"/>
</dbReference>
<evidence type="ECO:0000256" key="5">
    <source>
        <dbReference type="ARBA" id="ARBA00023242"/>
    </source>
</evidence>
<evidence type="ECO:0000256" key="3">
    <source>
        <dbReference type="ARBA" id="ARBA00023125"/>
    </source>
</evidence>
<dbReference type="CDD" id="cd00067">
    <property type="entry name" value="GAL4"/>
    <property type="match status" value="1"/>
</dbReference>
<proteinExistence type="predicted"/>
<comment type="caution">
    <text evidence="7">The sequence shown here is derived from an EMBL/GenBank/DDBJ whole genome shotgun (WGS) entry which is preliminary data.</text>
</comment>
<dbReference type="GO" id="GO:0000981">
    <property type="term" value="F:DNA-binding transcription factor activity, RNA polymerase II-specific"/>
    <property type="evidence" value="ECO:0007669"/>
    <property type="project" value="InterPro"/>
</dbReference>
<name>A0AAN7UCI6_9PEZI</name>
<dbReference type="InterPro" id="IPR036864">
    <property type="entry name" value="Zn2-C6_fun-type_DNA-bd_sf"/>
</dbReference>
<dbReference type="CDD" id="cd12148">
    <property type="entry name" value="fungal_TF_MHR"/>
    <property type="match status" value="1"/>
</dbReference>
<dbReference type="Pfam" id="PF00172">
    <property type="entry name" value="Zn_clus"/>
    <property type="match status" value="1"/>
</dbReference>
<evidence type="ECO:0000259" key="6">
    <source>
        <dbReference type="PROSITE" id="PS50048"/>
    </source>
</evidence>
<dbReference type="GO" id="GO:0003677">
    <property type="term" value="F:DNA binding"/>
    <property type="evidence" value="ECO:0007669"/>
    <property type="project" value="UniProtKB-KW"/>
</dbReference>
<dbReference type="PROSITE" id="PS00463">
    <property type="entry name" value="ZN2_CY6_FUNGAL_1"/>
    <property type="match status" value="1"/>
</dbReference>
<dbReference type="SMART" id="SM00066">
    <property type="entry name" value="GAL4"/>
    <property type="match status" value="1"/>
</dbReference>
<evidence type="ECO:0000313" key="7">
    <source>
        <dbReference type="EMBL" id="KAK5629665.1"/>
    </source>
</evidence>
<feature type="domain" description="Zn(2)-C6 fungal-type" evidence="6">
    <location>
        <begin position="17"/>
        <end position="47"/>
    </location>
</feature>
<dbReference type="InterPro" id="IPR050987">
    <property type="entry name" value="AtrR-like"/>
</dbReference>
<evidence type="ECO:0000313" key="8">
    <source>
        <dbReference type="Proteomes" id="UP001305414"/>
    </source>
</evidence>
<dbReference type="Gene3D" id="4.10.240.10">
    <property type="entry name" value="Zn(2)-C6 fungal-type DNA-binding domain"/>
    <property type="match status" value="1"/>
</dbReference>
<keyword evidence="2" id="KW-0805">Transcription regulation</keyword>
<dbReference type="AlphaFoldDB" id="A0AAN7UCI6"/>
<comment type="subcellular location">
    <subcellularLocation>
        <location evidence="1">Nucleus</location>
    </subcellularLocation>
</comment>
<dbReference type="InterPro" id="IPR001138">
    <property type="entry name" value="Zn2Cys6_DnaBD"/>
</dbReference>
<dbReference type="PANTHER" id="PTHR46910:SF37">
    <property type="entry name" value="ZN(II)2CYS6 TRANSCRIPTION FACTOR (EUROFUNG)"/>
    <property type="match status" value="1"/>
</dbReference>
<dbReference type="GO" id="GO:0008270">
    <property type="term" value="F:zinc ion binding"/>
    <property type="evidence" value="ECO:0007669"/>
    <property type="project" value="InterPro"/>
</dbReference>
<dbReference type="EMBL" id="JAWHQM010000012">
    <property type="protein sequence ID" value="KAK5629665.1"/>
    <property type="molecule type" value="Genomic_DNA"/>
</dbReference>
<dbReference type="PANTHER" id="PTHR46910">
    <property type="entry name" value="TRANSCRIPTION FACTOR PDR1"/>
    <property type="match status" value="1"/>
</dbReference>
<evidence type="ECO:0000256" key="2">
    <source>
        <dbReference type="ARBA" id="ARBA00023015"/>
    </source>
</evidence>
<keyword evidence="5" id="KW-0539">Nucleus</keyword>
<organism evidence="7 8">
    <name type="scientific">Xylaria bambusicola</name>
    <dbReference type="NCBI Taxonomy" id="326684"/>
    <lineage>
        <taxon>Eukaryota</taxon>
        <taxon>Fungi</taxon>
        <taxon>Dikarya</taxon>
        <taxon>Ascomycota</taxon>
        <taxon>Pezizomycotina</taxon>
        <taxon>Sordariomycetes</taxon>
        <taxon>Xylariomycetidae</taxon>
        <taxon>Xylariales</taxon>
        <taxon>Xylariaceae</taxon>
        <taxon>Xylaria</taxon>
    </lineage>
</organism>
<keyword evidence="4" id="KW-0804">Transcription</keyword>
<accession>A0AAN7UCI6</accession>
<evidence type="ECO:0000256" key="1">
    <source>
        <dbReference type="ARBA" id="ARBA00004123"/>
    </source>
</evidence>
<dbReference type="Proteomes" id="UP001305414">
    <property type="component" value="Unassembled WGS sequence"/>
</dbReference>